<dbReference type="Proteomes" id="UP000006247">
    <property type="component" value="Unassembled WGS sequence"/>
</dbReference>
<dbReference type="HOGENOM" id="CLU_3078884_0_0_11"/>
<gene>
    <name evidence="1" type="ORF">CORMATOL_01562</name>
</gene>
<protein>
    <submittedName>
        <fullName evidence="1">Uncharacterized protein</fullName>
    </submittedName>
</protein>
<evidence type="ECO:0000313" key="1">
    <source>
        <dbReference type="EMBL" id="EEG26741.1"/>
    </source>
</evidence>
<sequence>MWKLSLEEVRTWLKALIVNALSSTSRKIRGSRGALGGFWSLDKALQAGLHWC</sequence>
<name>C0E3J8_9CORY</name>
<proteinExistence type="predicted"/>
<organism evidence="1 2">
    <name type="scientific">Corynebacterium matruchotii ATCC 33806</name>
    <dbReference type="NCBI Taxonomy" id="566549"/>
    <lineage>
        <taxon>Bacteria</taxon>
        <taxon>Bacillati</taxon>
        <taxon>Actinomycetota</taxon>
        <taxon>Actinomycetes</taxon>
        <taxon>Mycobacteriales</taxon>
        <taxon>Corynebacteriaceae</taxon>
        <taxon>Corynebacterium</taxon>
    </lineage>
</organism>
<reference evidence="1 2" key="1">
    <citation type="submission" date="2009-01" db="EMBL/GenBank/DDBJ databases">
        <authorList>
            <person name="Fulton L."/>
            <person name="Clifton S."/>
            <person name="Chinwalla A.T."/>
            <person name="Mitreva M."/>
            <person name="Sodergren E."/>
            <person name="Weinstock G."/>
            <person name="Clifton S."/>
            <person name="Dooling D.J."/>
            <person name="Fulton B."/>
            <person name="Minx P."/>
            <person name="Pepin K.H."/>
            <person name="Johnson M."/>
            <person name="Bhonagiri V."/>
            <person name="Nash W.E."/>
            <person name="Mardis E.R."/>
            <person name="Wilson R.K."/>
        </authorList>
    </citation>
    <scope>NUCLEOTIDE SEQUENCE [LARGE SCALE GENOMIC DNA]</scope>
    <source>
        <strain evidence="1 2">ATCC 33806</strain>
    </source>
</reference>
<evidence type="ECO:0000313" key="2">
    <source>
        <dbReference type="Proteomes" id="UP000006247"/>
    </source>
</evidence>
<accession>C0E3J8</accession>
<comment type="caution">
    <text evidence="1">The sequence shown here is derived from an EMBL/GenBank/DDBJ whole genome shotgun (WGS) entry which is preliminary data.</text>
</comment>
<dbReference type="AlphaFoldDB" id="C0E3J8"/>
<dbReference type="EMBL" id="ACEB01000022">
    <property type="protein sequence ID" value="EEG26741.1"/>
    <property type="molecule type" value="Genomic_DNA"/>
</dbReference>